<reference evidence="3 4" key="1">
    <citation type="submission" date="2014-04" db="EMBL/GenBank/DDBJ databases">
        <title>Comparative Genomics of Cryptosporidium Species.</title>
        <authorList>
            <person name="Silva J.C."/>
            <person name="Su Q."/>
            <person name="Chalmers R."/>
            <person name="Chibucos M.C."/>
            <person name="Elwin K."/>
            <person name="Godinez A."/>
            <person name="Guo F."/>
            <person name="Huynh K."/>
            <person name="Orvis J."/>
            <person name="Ott S."/>
            <person name="Sadzewicz L."/>
            <person name="Sengamalay N."/>
            <person name="Shetty A."/>
            <person name="Sun M."/>
            <person name="Tallon L."/>
            <person name="Xiao L."/>
            <person name="Zhang H."/>
            <person name="Fraser C.M."/>
            <person name="Zhu G."/>
            <person name="Kissinger J."/>
            <person name="Widmer G."/>
        </authorList>
    </citation>
    <scope>NUCLEOTIDE SEQUENCE [LARGE SCALE GENOMIC DNA]</scope>
    <source>
        <strain evidence="3 4">UKMEL1</strain>
    </source>
</reference>
<evidence type="ECO:0000256" key="2">
    <source>
        <dbReference type="SAM" id="SignalP"/>
    </source>
</evidence>
<proteinExistence type="predicted"/>
<feature type="region of interest" description="Disordered" evidence="1">
    <location>
        <begin position="44"/>
        <end position="202"/>
    </location>
</feature>
<organism evidence="3 4">
    <name type="scientific">Cryptosporidium meleagridis</name>
    <dbReference type="NCBI Taxonomy" id="93969"/>
    <lineage>
        <taxon>Eukaryota</taxon>
        <taxon>Sar</taxon>
        <taxon>Alveolata</taxon>
        <taxon>Apicomplexa</taxon>
        <taxon>Conoidasida</taxon>
        <taxon>Coccidia</taxon>
        <taxon>Eucoccidiorida</taxon>
        <taxon>Eimeriorina</taxon>
        <taxon>Cryptosporidiidae</taxon>
        <taxon>Cryptosporidium</taxon>
    </lineage>
</organism>
<comment type="caution">
    <text evidence="3">The sequence shown here is derived from an EMBL/GenBank/DDBJ whole genome shotgun (WGS) entry which is preliminary data.</text>
</comment>
<evidence type="ECO:0000256" key="1">
    <source>
        <dbReference type="SAM" id="MobiDB-lite"/>
    </source>
</evidence>
<accession>A0A2P4Z115</accession>
<dbReference type="AlphaFoldDB" id="A0A2P4Z115"/>
<protein>
    <recommendedName>
        <fullName evidence="5">Integral membrane protein</fullName>
    </recommendedName>
</protein>
<dbReference type="Proteomes" id="UP000236928">
    <property type="component" value="Unassembled WGS sequence"/>
</dbReference>
<feature type="signal peptide" evidence="2">
    <location>
        <begin position="1"/>
        <end position="25"/>
    </location>
</feature>
<dbReference type="EMBL" id="JIBK01000023">
    <property type="protein sequence ID" value="POM83767.1"/>
    <property type="molecule type" value="Genomic_DNA"/>
</dbReference>
<evidence type="ECO:0008006" key="5">
    <source>
        <dbReference type="Google" id="ProtNLM"/>
    </source>
</evidence>
<dbReference type="PRINTS" id="PR01217">
    <property type="entry name" value="PRICHEXTENSN"/>
</dbReference>
<keyword evidence="2" id="KW-0732">Signal</keyword>
<gene>
    <name evidence="3" type="ORF">CmeUKMEL1_09040</name>
</gene>
<sequence length="202" mass="21363">MNASYYLCILIPLFCLAVDYQRTFSISYSLDCSTKFSLLSLSASLGGTNPDPDEDGPPDFKPPPPPGNKGHKSSGSNGPTHPPKKPPVPSPRTRPGTNGPNHDKGKPRPPVPLPRTKLGTSSPNHDKGKPRPPVPAPRKGKKVGENGGKKPDCQTEGRKDQGEDNGQGSGGGGCPRLFTVQKPSKDPPRPPPRSSSLPIQSD</sequence>
<feature type="chain" id="PRO_5015203248" description="Integral membrane protein" evidence="2">
    <location>
        <begin position="26"/>
        <end position="202"/>
    </location>
</feature>
<evidence type="ECO:0000313" key="3">
    <source>
        <dbReference type="EMBL" id="POM83767.1"/>
    </source>
</evidence>
<dbReference type="VEuPathDB" id="CryptoDB:CmeUKMEL1_09040"/>
<keyword evidence="4" id="KW-1185">Reference proteome</keyword>
<feature type="compositionally biased region" description="Basic and acidic residues" evidence="1">
    <location>
        <begin position="142"/>
        <end position="162"/>
    </location>
</feature>
<name>A0A2P4Z115_9CRYT</name>
<evidence type="ECO:0000313" key="4">
    <source>
        <dbReference type="Proteomes" id="UP000236928"/>
    </source>
</evidence>
<feature type="compositionally biased region" description="Gly residues" evidence="1">
    <location>
        <begin position="165"/>
        <end position="174"/>
    </location>
</feature>